<name>A0A1B7LWD7_9MICC</name>
<protein>
    <recommendedName>
        <fullName evidence="4">N-acetyltransferase domain-containing protein</fullName>
    </recommendedName>
</protein>
<keyword evidence="2" id="KW-0012">Acyltransferase</keyword>
<dbReference type="GO" id="GO:0008999">
    <property type="term" value="F:protein-N-terminal-alanine acetyltransferase activity"/>
    <property type="evidence" value="ECO:0007669"/>
    <property type="project" value="TreeGrafter"/>
</dbReference>
<dbReference type="Pfam" id="PF13302">
    <property type="entry name" value="Acetyltransf_3"/>
    <property type="match status" value="1"/>
</dbReference>
<dbReference type="GO" id="GO:0005737">
    <property type="term" value="C:cytoplasm"/>
    <property type="evidence" value="ECO:0007669"/>
    <property type="project" value="TreeGrafter"/>
</dbReference>
<evidence type="ECO:0000313" key="6">
    <source>
        <dbReference type="Proteomes" id="UP000078292"/>
    </source>
</evidence>
<dbReference type="InterPro" id="IPR051531">
    <property type="entry name" value="N-acetyltransferase"/>
</dbReference>
<dbReference type="InterPro" id="IPR000182">
    <property type="entry name" value="GNAT_dom"/>
</dbReference>
<keyword evidence="1" id="KW-0808">Transferase</keyword>
<keyword evidence="6" id="KW-1185">Reference proteome</keyword>
<dbReference type="PANTHER" id="PTHR43792:SF8">
    <property type="entry name" value="[RIBOSOMAL PROTEIN US5]-ALANINE N-ACETYLTRANSFERASE"/>
    <property type="match status" value="1"/>
</dbReference>
<accession>A0A1B7LWD7</accession>
<dbReference type="InterPro" id="IPR016181">
    <property type="entry name" value="Acyl_CoA_acyltransferase"/>
</dbReference>
<dbReference type="PANTHER" id="PTHR43792">
    <property type="entry name" value="GNAT FAMILY, PUTATIVE (AFU_ORTHOLOGUE AFUA_3G00765)-RELATED-RELATED"/>
    <property type="match status" value="1"/>
</dbReference>
<feature type="domain" description="N-acetyltransferase" evidence="4">
    <location>
        <begin position="20"/>
        <end position="165"/>
    </location>
</feature>
<dbReference type="OrthoDB" id="5242221at2"/>
<comment type="caution">
    <text evidence="5">The sequence shown here is derived from an EMBL/GenBank/DDBJ whole genome shotgun (WGS) entry which is preliminary data.</text>
</comment>
<dbReference type="EMBL" id="LXEY01000022">
    <property type="protein sequence ID" value="OAV59367.1"/>
    <property type="molecule type" value="Genomic_DNA"/>
</dbReference>
<dbReference type="AlphaFoldDB" id="A0A1B7LWD7"/>
<sequence length="206" mass="23420">MSRFSALPTSWPVILEHEDLILAPLRYTHRKQWFEVRRRNYDWLQPWEATDPTGTHQAMSYSAMVRAHNRDGAAGVSYPWAIFTKSGPDQKHQLVGQMIAAPVLWGSMRTTTLGYWVDQAHAGQNIVPRSVALASDYLLTRVGLHRIEINIVPDNAASIRVVEKLALRSEGIRKDYIHINGTWRDHESFAITRDELPPGGLLSRLT</sequence>
<dbReference type="Proteomes" id="UP000078292">
    <property type="component" value="Unassembled WGS sequence"/>
</dbReference>
<dbReference type="Gene3D" id="3.40.630.30">
    <property type="match status" value="1"/>
</dbReference>
<comment type="similarity">
    <text evidence="3">Belongs to the acetyltransferase family. RimJ subfamily.</text>
</comment>
<organism evidence="5 6">
    <name type="scientific">Enteractinococcus helveticum</name>
    <dbReference type="NCBI Taxonomy" id="1837282"/>
    <lineage>
        <taxon>Bacteria</taxon>
        <taxon>Bacillati</taxon>
        <taxon>Actinomycetota</taxon>
        <taxon>Actinomycetes</taxon>
        <taxon>Micrococcales</taxon>
        <taxon>Micrococcaceae</taxon>
    </lineage>
</organism>
<gene>
    <name evidence="5" type="ORF">A6F49_16065</name>
</gene>
<proteinExistence type="inferred from homology"/>
<reference evidence="5 6" key="1">
    <citation type="submission" date="2016-04" db="EMBL/GenBank/DDBJ databases">
        <title>First whole genome shotgun sequence of the bacterium Enteractinococcus sp. strain UASWS1574.</title>
        <authorList>
            <person name="Crovadore J."/>
            <person name="Chablais R."/>
            <person name="Lefort F."/>
        </authorList>
    </citation>
    <scope>NUCLEOTIDE SEQUENCE [LARGE SCALE GENOMIC DNA]</scope>
    <source>
        <strain evidence="5 6">UASWS1574</strain>
    </source>
</reference>
<evidence type="ECO:0000313" key="5">
    <source>
        <dbReference type="EMBL" id="OAV59367.1"/>
    </source>
</evidence>
<evidence type="ECO:0000259" key="4">
    <source>
        <dbReference type="Pfam" id="PF13302"/>
    </source>
</evidence>
<evidence type="ECO:0000256" key="3">
    <source>
        <dbReference type="ARBA" id="ARBA00038502"/>
    </source>
</evidence>
<evidence type="ECO:0000256" key="2">
    <source>
        <dbReference type="ARBA" id="ARBA00023315"/>
    </source>
</evidence>
<evidence type="ECO:0000256" key="1">
    <source>
        <dbReference type="ARBA" id="ARBA00022679"/>
    </source>
</evidence>
<dbReference type="RefSeq" id="WP_043058687.1">
    <property type="nucleotide sequence ID" value="NZ_LXEY01000022.1"/>
</dbReference>
<dbReference type="STRING" id="1837282.A6F49_16065"/>
<dbReference type="SUPFAM" id="SSF55729">
    <property type="entry name" value="Acyl-CoA N-acyltransferases (Nat)"/>
    <property type="match status" value="1"/>
</dbReference>